<dbReference type="AlphaFoldDB" id="A0A918HRV0"/>
<dbReference type="EMBL" id="BMSA01000081">
    <property type="protein sequence ID" value="GGU01593.1"/>
    <property type="molecule type" value="Genomic_DNA"/>
</dbReference>
<name>A0A918HRV0_9ACTN</name>
<keyword evidence="2" id="KW-1185">Reference proteome</keyword>
<evidence type="ECO:0000313" key="1">
    <source>
        <dbReference type="EMBL" id="GGU01593.1"/>
    </source>
</evidence>
<organism evidence="1 2">
    <name type="scientific">Streptomyces phaeofaciens</name>
    <dbReference type="NCBI Taxonomy" id="68254"/>
    <lineage>
        <taxon>Bacteria</taxon>
        <taxon>Bacillati</taxon>
        <taxon>Actinomycetota</taxon>
        <taxon>Actinomycetes</taxon>
        <taxon>Kitasatosporales</taxon>
        <taxon>Streptomycetaceae</taxon>
        <taxon>Streptomyces</taxon>
    </lineage>
</organism>
<reference evidence="1" key="1">
    <citation type="journal article" date="2014" name="Int. J. Syst. Evol. Microbiol.">
        <title>Complete genome sequence of Corynebacterium casei LMG S-19264T (=DSM 44701T), isolated from a smear-ripened cheese.</title>
        <authorList>
            <consortium name="US DOE Joint Genome Institute (JGI-PGF)"/>
            <person name="Walter F."/>
            <person name="Albersmeier A."/>
            <person name="Kalinowski J."/>
            <person name="Ruckert C."/>
        </authorList>
    </citation>
    <scope>NUCLEOTIDE SEQUENCE</scope>
    <source>
        <strain evidence="1">JCM 4125</strain>
    </source>
</reference>
<dbReference type="RefSeq" id="WP_189718590.1">
    <property type="nucleotide sequence ID" value="NZ_BMSA01000081.1"/>
</dbReference>
<proteinExistence type="predicted"/>
<evidence type="ECO:0000313" key="2">
    <source>
        <dbReference type="Proteomes" id="UP000646776"/>
    </source>
</evidence>
<comment type="caution">
    <text evidence="1">The sequence shown here is derived from an EMBL/GenBank/DDBJ whole genome shotgun (WGS) entry which is preliminary data.</text>
</comment>
<sequence>MDPAVALFLREATVPAAPMTDLVQHGPAAAVWHPVRHPGRRVGWLEQLVS</sequence>
<dbReference type="Proteomes" id="UP000646776">
    <property type="component" value="Unassembled WGS sequence"/>
</dbReference>
<gene>
    <name evidence="1" type="ORF">GCM10010226_92550</name>
</gene>
<reference evidence="1" key="2">
    <citation type="submission" date="2020-09" db="EMBL/GenBank/DDBJ databases">
        <authorList>
            <person name="Sun Q."/>
            <person name="Ohkuma M."/>
        </authorList>
    </citation>
    <scope>NUCLEOTIDE SEQUENCE</scope>
    <source>
        <strain evidence="1">JCM 4125</strain>
    </source>
</reference>
<protein>
    <submittedName>
        <fullName evidence="1">Uncharacterized protein</fullName>
    </submittedName>
</protein>
<accession>A0A918HRV0</accession>